<name>A0A4Q4TJR0_9PEZI</name>
<dbReference type="STRING" id="155417.A0A4Q4TJR0"/>
<proteinExistence type="predicted"/>
<accession>A0A4Q4TJR0</accession>
<dbReference type="EMBL" id="QJNU01000138">
    <property type="protein sequence ID" value="RYP06244.1"/>
    <property type="molecule type" value="Genomic_DNA"/>
</dbReference>
<gene>
    <name evidence="1" type="ORF">DL764_003258</name>
</gene>
<evidence type="ECO:0000313" key="1">
    <source>
        <dbReference type="EMBL" id="RYP06244.1"/>
    </source>
</evidence>
<dbReference type="Proteomes" id="UP000293360">
    <property type="component" value="Unassembled WGS sequence"/>
</dbReference>
<comment type="caution">
    <text evidence="1">The sequence shown here is derived from an EMBL/GenBank/DDBJ whole genome shotgun (WGS) entry which is preliminary data.</text>
</comment>
<evidence type="ECO:0000313" key="2">
    <source>
        <dbReference type="Proteomes" id="UP000293360"/>
    </source>
</evidence>
<dbReference type="AlphaFoldDB" id="A0A4Q4TJR0"/>
<dbReference type="OrthoDB" id="3348320at2759"/>
<protein>
    <submittedName>
        <fullName evidence="1">Uncharacterized protein</fullName>
    </submittedName>
</protein>
<keyword evidence="2" id="KW-1185">Reference proteome</keyword>
<reference evidence="1 2" key="1">
    <citation type="submission" date="2018-06" db="EMBL/GenBank/DDBJ databases">
        <title>Complete Genomes of Monosporascus.</title>
        <authorList>
            <person name="Robinson A.J."/>
            <person name="Natvig D.O."/>
        </authorList>
    </citation>
    <scope>NUCLEOTIDE SEQUENCE [LARGE SCALE GENOMIC DNA]</scope>
    <source>
        <strain evidence="1 2">CBS 110550</strain>
    </source>
</reference>
<organism evidence="1 2">
    <name type="scientific">Monosporascus ibericus</name>
    <dbReference type="NCBI Taxonomy" id="155417"/>
    <lineage>
        <taxon>Eukaryota</taxon>
        <taxon>Fungi</taxon>
        <taxon>Dikarya</taxon>
        <taxon>Ascomycota</taxon>
        <taxon>Pezizomycotina</taxon>
        <taxon>Sordariomycetes</taxon>
        <taxon>Xylariomycetidae</taxon>
        <taxon>Xylariales</taxon>
        <taxon>Xylariales incertae sedis</taxon>
        <taxon>Monosporascus</taxon>
    </lineage>
</organism>
<sequence>MSRADGQLTSGEIDAALAALDVQIGKSELLMSVAPIRLMSVGGFVSVKLFQNRNSTIDVDCLMDPNFDAVEEYRTEFWKAVRQVAVTLHHEADWLNDELRNFVQSSKRQELFFESIEQDVVIYHGQNLTIFAGKMEWALERKIRRIANARRPRPKDVDDAVAVAKFMAESSGGPLSIDYVEKLNRNGFDVANMRKGIDMVAQRYMELHGEPGFV</sequence>